<reference evidence="2 3" key="1">
    <citation type="submission" date="2015-02" db="EMBL/GenBank/DDBJ databases">
        <title>Genome Sequence of Jannaschia aquimarina DSM28248, a member of the Roseobacter clade.</title>
        <authorList>
            <person name="Voget S."/>
            <person name="Daniel R."/>
        </authorList>
    </citation>
    <scope>NUCLEOTIDE SEQUENCE [LARGE SCALE GENOMIC DNA]</scope>
    <source>
        <strain evidence="2 3">GSW-M26</strain>
    </source>
</reference>
<dbReference type="STRING" id="935700.jaqu_23270"/>
<dbReference type="EMBL" id="JYFE01000041">
    <property type="protein sequence ID" value="KIT16055.1"/>
    <property type="molecule type" value="Genomic_DNA"/>
</dbReference>
<sequence>MGVAPSVGVMRTLATLILLAGCGPELPPVDVSVPANVPLRDYPVLQPLDGLLEEGARPSRAAEAQDALRARSAGLRRSRVPEPTGTDLDARADRLRERADALRSAPL</sequence>
<evidence type="ECO:0000313" key="3">
    <source>
        <dbReference type="Proteomes" id="UP000032232"/>
    </source>
</evidence>
<gene>
    <name evidence="2" type="ORF">jaqu_23270</name>
</gene>
<feature type="region of interest" description="Disordered" evidence="1">
    <location>
        <begin position="56"/>
        <end position="107"/>
    </location>
</feature>
<dbReference type="AlphaFoldDB" id="A0A0D1EJS4"/>
<accession>A0A0D1EJS4</accession>
<organism evidence="2 3">
    <name type="scientific">Jannaschia aquimarina</name>
    <dbReference type="NCBI Taxonomy" id="935700"/>
    <lineage>
        <taxon>Bacteria</taxon>
        <taxon>Pseudomonadati</taxon>
        <taxon>Pseudomonadota</taxon>
        <taxon>Alphaproteobacteria</taxon>
        <taxon>Rhodobacterales</taxon>
        <taxon>Roseobacteraceae</taxon>
        <taxon>Jannaschia</taxon>
    </lineage>
</organism>
<keyword evidence="3" id="KW-1185">Reference proteome</keyword>
<feature type="compositionally biased region" description="Basic and acidic residues" evidence="1">
    <location>
        <begin position="88"/>
        <end position="101"/>
    </location>
</feature>
<evidence type="ECO:0000313" key="2">
    <source>
        <dbReference type="EMBL" id="KIT16055.1"/>
    </source>
</evidence>
<name>A0A0D1EJS4_9RHOB</name>
<dbReference type="PATRIC" id="fig|935700.4.peg.2395"/>
<evidence type="ECO:0000256" key="1">
    <source>
        <dbReference type="SAM" id="MobiDB-lite"/>
    </source>
</evidence>
<proteinExistence type="predicted"/>
<dbReference type="Proteomes" id="UP000032232">
    <property type="component" value="Unassembled WGS sequence"/>
</dbReference>
<protein>
    <submittedName>
        <fullName evidence="2">Uncharacterized protein</fullName>
    </submittedName>
</protein>
<comment type="caution">
    <text evidence="2">The sequence shown here is derived from an EMBL/GenBank/DDBJ whole genome shotgun (WGS) entry which is preliminary data.</text>
</comment>